<evidence type="ECO:0000256" key="6">
    <source>
        <dbReference type="RuleBase" id="RU003960"/>
    </source>
</evidence>
<dbReference type="GO" id="GO:0004851">
    <property type="term" value="F:uroporphyrin-III C-methyltransferase activity"/>
    <property type="evidence" value="ECO:0007669"/>
    <property type="project" value="UniProtKB-EC"/>
</dbReference>
<dbReference type="EC" id="2.1.1.107" evidence="1"/>
<dbReference type="Gene3D" id="3.40.1010.10">
    <property type="entry name" value="Cobalt-precorrin-4 Transmethylase, Domain 1"/>
    <property type="match status" value="1"/>
</dbReference>
<dbReference type="SUPFAM" id="SSF53790">
    <property type="entry name" value="Tetrapyrrole methylase"/>
    <property type="match status" value="1"/>
</dbReference>
<dbReference type="EMBL" id="JBBWSC010000001">
    <property type="protein sequence ID" value="MEL0537108.1"/>
    <property type="molecule type" value="Genomic_DNA"/>
</dbReference>
<keyword evidence="5" id="KW-0627">Porphyrin biosynthesis</keyword>
<evidence type="ECO:0000256" key="1">
    <source>
        <dbReference type="ARBA" id="ARBA00012162"/>
    </source>
</evidence>
<comment type="caution">
    <text evidence="8">The sequence shown here is derived from an EMBL/GenBank/DDBJ whole genome shotgun (WGS) entry which is preliminary data.</text>
</comment>
<gene>
    <name evidence="8" type="primary">cobA</name>
    <name evidence="8" type="ORF">AADA34_00020</name>
</gene>
<evidence type="ECO:0000256" key="5">
    <source>
        <dbReference type="ARBA" id="ARBA00023244"/>
    </source>
</evidence>
<feature type="domain" description="Tetrapyrrole methylase" evidence="7">
    <location>
        <begin position="3"/>
        <end position="214"/>
    </location>
</feature>
<dbReference type="CDD" id="cd11642">
    <property type="entry name" value="SUMT"/>
    <property type="match status" value="1"/>
</dbReference>
<evidence type="ECO:0000256" key="3">
    <source>
        <dbReference type="ARBA" id="ARBA00022679"/>
    </source>
</evidence>
<dbReference type="Pfam" id="PF00590">
    <property type="entry name" value="TP_methylase"/>
    <property type="match status" value="1"/>
</dbReference>
<dbReference type="PROSITE" id="PS00839">
    <property type="entry name" value="SUMT_1"/>
    <property type="match status" value="1"/>
</dbReference>
<dbReference type="InterPro" id="IPR014777">
    <property type="entry name" value="4pyrrole_Mease_sub1"/>
</dbReference>
<dbReference type="PROSITE" id="PS00840">
    <property type="entry name" value="SUMT_2"/>
    <property type="match status" value="1"/>
</dbReference>
<keyword evidence="4" id="KW-0949">S-adenosyl-L-methionine</keyword>
<dbReference type="InterPro" id="IPR006366">
    <property type="entry name" value="CobA/CysG_C"/>
</dbReference>
<reference evidence="8 9" key="1">
    <citation type="submission" date="2024-04" db="EMBL/GenBank/DDBJ databases">
        <title>Staphylococcus debuckii a clinical isolate.</title>
        <authorList>
            <person name="Magnan C."/>
            <person name="Plumet L."/>
            <person name="Morsli M."/>
            <person name="Molle V."/>
            <person name="Lavigne J.-P."/>
        </authorList>
    </citation>
    <scope>NUCLEOTIDE SEQUENCE [LARGE SCALE GENOMIC DNA]</scope>
    <source>
        <strain evidence="8 9">NSD001</strain>
    </source>
</reference>
<accession>A0ABU9EWR8</accession>
<dbReference type="PANTHER" id="PTHR45790">
    <property type="entry name" value="SIROHEME SYNTHASE-RELATED"/>
    <property type="match status" value="1"/>
</dbReference>
<keyword evidence="9" id="KW-1185">Reference proteome</keyword>
<evidence type="ECO:0000313" key="9">
    <source>
        <dbReference type="Proteomes" id="UP001380601"/>
    </source>
</evidence>
<dbReference type="InterPro" id="IPR000878">
    <property type="entry name" value="4pyrrol_Mease"/>
</dbReference>
<evidence type="ECO:0000256" key="2">
    <source>
        <dbReference type="ARBA" id="ARBA00022603"/>
    </source>
</evidence>
<comment type="similarity">
    <text evidence="6">Belongs to the precorrin methyltransferase family.</text>
</comment>
<evidence type="ECO:0000259" key="7">
    <source>
        <dbReference type="Pfam" id="PF00590"/>
    </source>
</evidence>
<dbReference type="GO" id="GO:0032259">
    <property type="term" value="P:methylation"/>
    <property type="evidence" value="ECO:0007669"/>
    <property type="project" value="UniProtKB-KW"/>
</dbReference>
<proteinExistence type="inferred from homology"/>
<dbReference type="Proteomes" id="UP001380601">
    <property type="component" value="Unassembled WGS sequence"/>
</dbReference>
<dbReference type="InterPro" id="IPR035996">
    <property type="entry name" value="4pyrrol_Methylase_sf"/>
</dbReference>
<keyword evidence="3 6" id="KW-0808">Transferase</keyword>
<dbReference type="InterPro" id="IPR050161">
    <property type="entry name" value="Siro_Cobalamin_biosynth"/>
</dbReference>
<evidence type="ECO:0000313" key="8">
    <source>
        <dbReference type="EMBL" id="MEL0537108.1"/>
    </source>
</evidence>
<name>A0ABU9EWR8_9STAP</name>
<protein>
    <recommendedName>
        <fullName evidence="1">uroporphyrinogen-III C-methyltransferase</fullName>
        <ecNumber evidence="1">2.1.1.107</ecNumber>
    </recommendedName>
</protein>
<dbReference type="InterPro" id="IPR003043">
    <property type="entry name" value="Uropor_MeTrfase_CS"/>
</dbReference>
<dbReference type="RefSeq" id="WP_341610853.1">
    <property type="nucleotide sequence ID" value="NZ_JBBWSC010000001.1"/>
</dbReference>
<dbReference type="PANTHER" id="PTHR45790:SF3">
    <property type="entry name" value="S-ADENOSYL-L-METHIONINE-DEPENDENT UROPORPHYRINOGEN III METHYLTRANSFERASE, CHLOROPLASTIC"/>
    <property type="match status" value="1"/>
</dbReference>
<organism evidence="8 9">
    <name type="scientific">Staphylococcus debuckii</name>
    <dbReference type="NCBI Taxonomy" id="2044912"/>
    <lineage>
        <taxon>Bacteria</taxon>
        <taxon>Bacillati</taxon>
        <taxon>Bacillota</taxon>
        <taxon>Bacilli</taxon>
        <taxon>Bacillales</taxon>
        <taxon>Staphylococcaceae</taxon>
        <taxon>Staphylococcus</taxon>
    </lineage>
</organism>
<keyword evidence="2 6" id="KW-0489">Methyltransferase</keyword>
<dbReference type="NCBIfam" id="TIGR01469">
    <property type="entry name" value="cobA_cysG_Cterm"/>
    <property type="match status" value="1"/>
</dbReference>
<sequence>MGKVYIVGAGPGDPDLITVKGMKAIESADVILYDRLVNKTLLEYAKPNTRFIYCGKDPNGPSIPQSEINHLLVSLASKGHTVTRLKGGDPFLFGRGAEEAEILADHHLPFEIVPGITSGIAAPAYAGIPVTHRDYSSSVAFVTGVNKSQTFKQDYWKHLARGPETLCIYMGVSRLPEISRLLIENGRAADTPAALVYQGTSDVQQTAIGTLETIVEDAKDFKNPSMIVVGEVVRMNSKINWFQEYAQHQQETEAAAAQS</sequence>
<dbReference type="NCBIfam" id="NF004790">
    <property type="entry name" value="PRK06136.1"/>
    <property type="match status" value="1"/>
</dbReference>
<evidence type="ECO:0000256" key="4">
    <source>
        <dbReference type="ARBA" id="ARBA00022691"/>
    </source>
</evidence>
<dbReference type="InterPro" id="IPR014776">
    <property type="entry name" value="4pyrrole_Mease_sub2"/>
</dbReference>
<dbReference type="Gene3D" id="3.30.950.10">
    <property type="entry name" value="Methyltransferase, Cobalt-precorrin-4 Transmethylase, Domain 2"/>
    <property type="match status" value="1"/>
</dbReference>